<keyword evidence="2" id="KW-0812">Transmembrane</keyword>
<dbReference type="InterPro" id="IPR027383">
    <property type="entry name" value="Znf_put"/>
</dbReference>
<evidence type="ECO:0000259" key="3">
    <source>
        <dbReference type="Pfam" id="PF13490"/>
    </source>
</evidence>
<protein>
    <submittedName>
        <fullName evidence="4">Transcriptional regulator</fullName>
    </submittedName>
</protein>
<evidence type="ECO:0000313" key="4">
    <source>
        <dbReference type="EMBL" id="AWK87273.1"/>
    </source>
</evidence>
<feature type="compositionally biased region" description="Gly residues" evidence="1">
    <location>
        <begin position="89"/>
        <end position="100"/>
    </location>
</feature>
<name>A0A2S2CRX4_9PROT</name>
<keyword evidence="2" id="KW-1133">Transmembrane helix</keyword>
<feature type="transmembrane region" description="Helical" evidence="2">
    <location>
        <begin position="122"/>
        <end position="145"/>
    </location>
</feature>
<dbReference type="Proteomes" id="UP000245629">
    <property type="component" value="Chromosome 2"/>
</dbReference>
<organism evidence="4 5">
    <name type="scientific">Azospirillum thermophilum</name>
    <dbReference type="NCBI Taxonomy" id="2202148"/>
    <lineage>
        <taxon>Bacteria</taxon>
        <taxon>Pseudomonadati</taxon>
        <taxon>Pseudomonadota</taxon>
        <taxon>Alphaproteobacteria</taxon>
        <taxon>Rhodospirillales</taxon>
        <taxon>Azospirillaceae</taxon>
        <taxon>Azospirillum</taxon>
    </lineage>
</organism>
<dbReference type="Pfam" id="PF13490">
    <property type="entry name" value="zf-HC2"/>
    <property type="match status" value="1"/>
</dbReference>
<gene>
    <name evidence="4" type="ORF">DEW08_14530</name>
</gene>
<dbReference type="EMBL" id="CP029353">
    <property type="protein sequence ID" value="AWK87273.1"/>
    <property type="molecule type" value="Genomic_DNA"/>
</dbReference>
<evidence type="ECO:0000313" key="5">
    <source>
        <dbReference type="Proteomes" id="UP000245629"/>
    </source>
</evidence>
<evidence type="ECO:0000256" key="2">
    <source>
        <dbReference type="SAM" id="Phobius"/>
    </source>
</evidence>
<dbReference type="OrthoDB" id="7187254at2"/>
<reference evidence="5" key="1">
    <citation type="submission" date="2018-05" db="EMBL/GenBank/DDBJ databases">
        <title>Azospirillum thermophila sp. nov., a novel isolated from hot spring.</title>
        <authorList>
            <person name="Zhao Z."/>
        </authorList>
    </citation>
    <scope>NUCLEOTIDE SEQUENCE [LARGE SCALE GENOMIC DNA]</scope>
    <source>
        <strain evidence="5">CFH 70021</strain>
    </source>
</reference>
<dbReference type="KEGG" id="azz:DEW08_14530"/>
<accession>A0A2S2CRX4</accession>
<feature type="domain" description="Putative zinc-finger" evidence="3">
    <location>
        <begin position="15"/>
        <end position="39"/>
    </location>
</feature>
<evidence type="ECO:0000256" key="1">
    <source>
        <dbReference type="SAM" id="MobiDB-lite"/>
    </source>
</evidence>
<sequence>MGSERDDRPTDPVTEADLHAWLDGELPEERLEAVERHLAANPELAARFERYRTQRTMLGTAFGPLIDRPVPERLAPPFAGRPADLPDGAGQGTGQGMGRGMGRGMGQGTVQGIGRPPARRPAVWGAALAASLLLFVAGGASGWLLRDRMGARDAVAAASFVADAVSAHRVFAVEVRHPVEIGGDQESHLVSWLSKRLGKQLRCPPLGKRGYELVGGRLLADADGPAAQLMYQDAAGRRITLYIRPSPNAPGMAFRYTQDGGLLAAYWRDNGLALAVTGDLDRATLSGIAEEVYGALNS</sequence>
<feature type="region of interest" description="Disordered" evidence="1">
    <location>
        <begin position="79"/>
        <end position="100"/>
    </location>
</feature>
<keyword evidence="5" id="KW-1185">Reference proteome</keyword>
<dbReference type="AlphaFoldDB" id="A0A2S2CRX4"/>
<keyword evidence="2" id="KW-0472">Membrane</keyword>
<proteinExistence type="predicted"/>
<dbReference type="RefSeq" id="WP_109328234.1">
    <property type="nucleotide sequence ID" value="NZ_CP029353.1"/>
</dbReference>